<dbReference type="RefSeq" id="WP_290284367.1">
    <property type="nucleotide sequence ID" value="NZ_JAUFQN010000019.1"/>
</dbReference>
<evidence type="ECO:0000313" key="2">
    <source>
        <dbReference type="EMBL" id="MFB9088886.1"/>
    </source>
</evidence>
<gene>
    <name evidence="2" type="ORF">ACFFUU_04665</name>
</gene>
<organism evidence="2 3">
    <name type="scientific">Flavobacterium paronense</name>
    <dbReference type="NCBI Taxonomy" id="1392775"/>
    <lineage>
        <taxon>Bacteria</taxon>
        <taxon>Pseudomonadati</taxon>
        <taxon>Bacteroidota</taxon>
        <taxon>Flavobacteriia</taxon>
        <taxon>Flavobacteriales</taxon>
        <taxon>Flavobacteriaceae</taxon>
        <taxon>Flavobacterium</taxon>
    </lineage>
</organism>
<dbReference type="InterPro" id="IPR010879">
    <property type="entry name" value="DUF1508"/>
</dbReference>
<dbReference type="PANTHER" id="PTHR40606:SF1">
    <property type="entry name" value="UPF0339 PROTEIN YEGP"/>
    <property type="match status" value="1"/>
</dbReference>
<protein>
    <submittedName>
        <fullName evidence="2">YegP family protein</fullName>
    </submittedName>
</protein>
<name>A0ABV5GDY0_9FLAO</name>
<evidence type="ECO:0000313" key="3">
    <source>
        <dbReference type="Proteomes" id="UP001589576"/>
    </source>
</evidence>
<comment type="caution">
    <text evidence="2">The sequence shown here is derived from an EMBL/GenBank/DDBJ whole genome shotgun (WGS) entry which is preliminary data.</text>
</comment>
<evidence type="ECO:0000259" key="1">
    <source>
        <dbReference type="Pfam" id="PF07411"/>
    </source>
</evidence>
<feature type="domain" description="DUF1508" evidence="1">
    <location>
        <begin position="61"/>
        <end position="107"/>
    </location>
</feature>
<dbReference type="Gene3D" id="2.30.29.80">
    <property type="match status" value="1"/>
</dbReference>
<dbReference type="InterPro" id="IPR036913">
    <property type="entry name" value="YegP-like_sf"/>
</dbReference>
<sequence>MEKFVITKRTNGDFQFTLKATNGERILTSEGYATKAGCENGIDSVRTNVLNVARYERKVAVNGNYYFNLRAANGEIIGTSELYESTAGRDNGIEAVKNNTPQATVEDLS</sequence>
<feature type="domain" description="DUF1508" evidence="1">
    <location>
        <begin position="11"/>
        <end position="56"/>
    </location>
</feature>
<accession>A0ABV5GDY0</accession>
<dbReference type="Proteomes" id="UP001589576">
    <property type="component" value="Unassembled WGS sequence"/>
</dbReference>
<proteinExistence type="predicted"/>
<keyword evidence="3" id="KW-1185">Reference proteome</keyword>
<dbReference type="EMBL" id="JBHMFB010000012">
    <property type="protein sequence ID" value="MFB9088886.1"/>
    <property type="molecule type" value="Genomic_DNA"/>
</dbReference>
<dbReference type="SUPFAM" id="SSF160113">
    <property type="entry name" value="YegP-like"/>
    <property type="match status" value="2"/>
</dbReference>
<dbReference type="InterPro" id="IPR051141">
    <property type="entry name" value="UPF0339_domain"/>
</dbReference>
<reference evidence="2 3" key="1">
    <citation type="submission" date="2024-09" db="EMBL/GenBank/DDBJ databases">
        <authorList>
            <person name="Sun Q."/>
            <person name="Mori K."/>
        </authorList>
    </citation>
    <scope>NUCLEOTIDE SEQUENCE [LARGE SCALE GENOMIC DNA]</scope>
    <source>
        <strain evidence="2 3">CECT 8460</strain>
    </source>
</reference>
<dbReference type="PANTHER" id="PTHR40606">
    <property type="match status" value="1"/>
</dbReference>
<dbReference type="Pfam" id="PF07411">
    <property type="entry name" value="DUF1508"/>
    <property type="match status" value="2"/>
</dbReference>